<proteinExistence type="inferred from homology"/>
<organism evidence="8 9">
    <name type="scientific">Terrabacter ginsenosidimutans</name>
    <dbReference type="NCBI Taxonomy" id="490575"/>
    <lineage>
        <taxon>Bacteria</taxon>
        <taxon>Bacillati</taxon>
        <taxon>Actinomycetota</taxon>
        <taxon>Actinomycetes</taxon>
        <taxon>Micrococcales</taxon>
        <taxon>Intrasporangiaceae</taxon>
        <taxon>Terrabacter</taxon>
    </lineage>
</organism>
<evidence type="ECO:0000256" key="3">
    <source>
        <dbReference type="ARBA" id="ARBA00022448"/>
    </source>
</evidence>
<comment type="subcellular location">
    <subcellularLocation>
        <location evidence="1">Endomembrane system</location>
        <topology evidence="1">Multi-pass membrane protein</topology>
    </subcellularLocation>
</comment>
<dbReference type="PANTHER" id="PTHR43337:SF1">
    <property type="entry name" value="XANTHINE_URACIL PERMEASE C887.17-RELATED"/>
    <property type="match status" value="1"/>
</dbReference>
<dbReference type="InterPro" id="IPR006043">
    <property type="entry name" value="NCS2"/>
</dbReference>
<dbReference type="PANTHER" id="PTHR43337">
    <property type="entry name" value="XANTHINE/URACIL PERMEASE C887.17-RELATED"/>
    <property type="match status" value="1"/>
</dbReference>
<keyword evidence="4 7" id="KW-0812">Transmembrane</keyword>
<keyword evidence="3" id="KW-0813">Transport</keyword>
<dbReference type="Pfam" id="PF00860">
    <property type="entry name" value="Xan_ur_permease"/>
    <property type="match status" value="1"/>
</dbReference>
<keyword evidence="6 7" id="KW-0472">Membrane</keyword>
<feature type="transmembrane region" description="Helical" evidence="7">
    <location>
        <begin position="251"/>
        <end position="269"/>
    </location>
</feature>
<evidence type="ECO:0000256" key="6">
    <source>
        <dbReference type="ARBA" id="ARBA00023136"/>
    </source>
</evidence>
<feature type="transmembrane region" description="Helical" evidence="7">
    <location>
        <begin position="81"/>
        <end position="102"/>
    </location>
</feature>
<evidence type="ECO:0000256" key="2">
    <source>
        <dbReference type="ARBA" id="ARBA00005697"/>
    </source>
</evidence>
<dbReference type="InterPro" id="IPR045018">
    <property type="entry name" value="Azg-like"/>
</dbReference>
<evidence type="ECO:0000313" key="8">
    <source>
        <dbReference type="EMBL" id="GAA3714032.1"/>
    </source>
</evidence>
<feature type="transmembrane region" description="Helical" evidence="7">
    <location>
        <begin position="122"/>
        <end position="142"/>
    </location>
</feature>
<protein>
    <submittedName>
        <fullName evidence="8">NCS2 family permease</fullName>
    </submittedName>
</protein>
<name>A0ABP7E615_9MICO</name>
<evidence type="ECO:0000256" key="4">
    <source>
        <dbReference type="ARBA" id="ARBA00022692"/>
    </source>
</evidence>
<feature type="transmembrane region" description="Helical" evidence="7">
    <location>
        <begin position="147"/>
        <end position="164"/>
    </location>
</feature>
<sequence length="546" mass="57245">MQRLDVLGRRRVGGTRPRVVARLVGHADSLWPVTRPKRAATRVCAMSTDTRTTTPTPTRSGLDGFFKISERGSTVAREVRGGVVTFFTMVYIVVLNPIILSGVVDGSGTMIGGTTDLTRSKLLVAVGTAVVAGVMSILMGLVANFPIALAAGLGINGLITGMVLTHSAEKITFADLMGLVVIEGVIILVLVLTGFRKAVFKAIPGPLKVAISVGIGLFIAYIGVIDAGFARRPTTPGSVPSELGIGGSLDGWPTLVFVVGVFLIAVLLIRKVKGAILIGIVAATVLAMALEAIFKIGPRVFDDKGALMNPSAWALTVPKLPDSITNTPDLGILGQFSLLGSFEKIGIVTAVMFVFSLLLADFFDTMGTVVAIGTEAKLLDEDGNPPHTDRILVVDSVAAIAGGAGGVSSNTSYIESASGVEEGARTGLASVVTGVLFLLATFLAPLFAVVPSEAAAPALVIVGFLMMTQVKNIDWDDMEIALPAFLTIVLMPFTYNITVGIGAGFIAWVLIKIARGKTREVHPLLWIVAAFFVVYFIKAPLESMLT</sequence>
<feature type="transmembrane region" description="Helical" evidence="7">
    <location>
        <begin position="428"/>
        <end position="448"/>
    </location>
</feature>
<evidence type="ECO:0000256" key="7">
    <source>
        <dbReference type="SAM" id="Phobius"/>
    </source>
</evidence>
<accession>A0ABP7E615</accession>
<feature type="transmembrane region" description="Helical" evidence="7">
    <location>
        <begin position="276"/>
        <end position="294"/>
    </location>
</feature>
<comment type="similarity">
    <text evidence="2">Belongs to the nucleobase:cation symporter-2 (NCS2) (TC 2.A.40) family. Azg-like subfamily.</text>
</comment>
<feature type="transmembrane region" description="Helical" evidence="7">
    <location>
        <begin position="207"/>
        <end position="231"/>
    </location>
</feature>
<comment type="caution">
    <text evidence="8">The sequence shown here is derived from an EMBL/GenBank/DDBJ whole genome shotgun (WGS) entry which is preliminary data.</text>
</comment>
<dbReference type="EMBL" id="BAABDC010000006">
    <property type="protein sequence ID" value="GAA3714032.1"/>
    <property type="molecule type" value="Genomic_DNA"/>
</dbReference>
<reference evidence="9" key="1">
    <citation type="journal article" date="2019" name="Int. J. Syst. Evol. Microbiol.">
        <title>The Global Catalogue of Microorganisms (GCM) 10K type strain sequencing project: providing services to taxonomists for standard genome sequencing and annotation.</title>
        <authorList>
            <consortium name="The Broad Institute Genomics Platform"/>
            <consortium name="The Broad Institute Genome Sequencing Center for Infectious Disease"/>
            <person name="Wu L."/>
            <person name="Ma J."/>
        </authorList>
    </citation>
    <scope>NUCLEOTIDE SEQUENCE [LARGE SCALE GENOMIC DNA]</scope>
    <source>
        <strain evidence="9">JCM 17125</strain>
    </source>
</reference>
<evidence type="ECO:0000256" key="1">
    <source>
        <dbReference type="ARBA" id="ARBA00004127"/>
    </source>
</evidence>
<evidence type="ECO:0000256" key="5">
    <source>
        <dbReference type="ARBA" id="ARBA00022989"/>
    </source>
</evidence>
<feature type="transmembrane region" description="Helical" evidence="7">
    <location>
        <begin position="482"/>
        <end position="511"/>
    </location>
</feature>
<dbReference type="Proteomes" id="UP001501468">
    <property type="component" value="Unassembled WGS sequence"/>
</dbReference>
<feature type="transmembrane region" description="Helical" evidence="7">
    <location>
        <begin position="345"/>
        <end position="363"/>
    </location>
</feature>
<feature type="transmembrane region" description="Helical" evidence="7">
    <location>
        <begin position="523"/>
        <end position="541"/>
    </location>
</feature>
<keyword evidence="5 7" id="KW-1133">Transmembrane helix</keyword>
<keyword evidence="9" id="KW-1185">Reference proteome</keyword>
<evidence type="ECO:0000313" key="9">
    <source>
        <dbReference type="Proteomes" id="UP001501468"/>
    </source>
</evidence>
<gene>
    <name evidence="8" type="ORF">GCM10022399_33380</name>
</gene>
<feature type="transmembrane region" description="Helical" evidence="7">
    <location>
        <begin position="176"/>
        <end position="195"/>
    </location>
</feature>